<dbReference type="InterPro" id="IPR020562">
    <property type="entry name" value="PRibGlycinamide_synth_N"/>
</dbReference>
<dbReference type="Gene3D" id="3.30.470.20">
    <property type="entry name" value="ATP-grasp fold, B domain"/>
    <property type="match status" value="1"/>
</dbReference>
<dbReference type="SMART" id="SM01209">
    <property type="entry name" value="GARS_A"/>
    <property type="match status" value="1"/>
</dbReference>
<comment type="similarity">
    <text evidence="7">Belongs to the GARS family.</text>
</comment>
<dbReference type="GO" id="GO:0005524">
    <property type="term" value="F:ATP binding"/>
    <property type="evidence" value="ECO:0007669"/>
    <property type="project" value="UniProtKB-UniRule"/>
</dbReference>
<reference evidence="14 15" key="1">
    <citation type="submission" date="2015-12" db="EMBL/GenBank/DDBJ databases">
        <title>A stable core within a dynamic pangenome in Sulfolobus acidocaldarius.</title>
        <authorList>
            <person name="Anderson R."/>
            <person name="Kouris A."/>
            <person name="Seward C."/>
            <person name="Campbell K."/>
            <person name="Whitaker R."/>
        </authorList>
    </citation>
    <scope>NUCLEOTIDE SEQUENCE [LARGE SCALE GENOMIC DNA]</scope>
    <source>
        <strain evidence="12 15">GG12-C01-09</strain>
        <strain evidence="13 14">NG05B_CO5_07</strain>
    </source>
</reference>
<dbReference type="Pfam" id="PF02843">
    <property type="entry name" value="GARS_C"/>
    <property type="match status" value="1"/>
</dbReference>
<evidence type="ECO:0000313" key="13">
    <source>
        <dbReference type="EMBL" id="ALU32742.1"/>
    </source>
</evidence>
<dbReference type="PANTHER" id="PTHR43472">
    <property type="entry name" value="PHOSPHORIBOSYLAMINE--GLYCINE LIGASE"/>
    <property type="match status" value="1"/>
</dbReference>
<evidence type="ECO:0000259" key="11">
    <source>
        <dbReference type="PROSITE" id="PS50975"/>
    </source>
</evidence>
<dbReference type="InterPro" id="IPR013815">
    <property type="entry name" value="ATP_grasp_subdomain_1"/>
</dbReference>
<evidence type="ECO:0000256" key="9">
    <source>
        <dbReference type="ARBA" id="ARBA00042864"/>
    </source>
</evidence>
<dbReference type="InterPro" id="IPR011761">
    <property type="entry name" value="ATP-grasp"/>
</dbReference>
<dbReference type="GO" id="GO:0006189">
    <property type="term" value="P:'de novo' IMP biosynthetic process"/>
    <property type="evidence" value="ECO:0007669"/>
    <property type="project" value="UniProtKB-UniPathway"/>
</dbReference>
<dbReference type="GO" id="GO:0009113">
    <property type="term" value="P:purine nucleobase biosynthetic process"/>
    <property type="evidence" value="ECO:0007669"/>
    <property type="project" value="InterPro"/>
</dbReference>
<dbReference type="EC" id="6.3.4.13" evidence="2"/>
<dbReference type="OMA" id="KATVCKY"/>
<dbReference type="SMART" id="SM01210">
    <property type="entry name" value="GARS_C"/>
    <property type="match status" value="1"/>
</dbReference>
<evidence type="ECO:0000256" key="5">
    <source>
        <dbReference type="ARBA" id="ARBA00022755"/>
    </source>
</evidence>
<organism evidence="12 15">
    <name type="scientific">Sulfolobus acidocaldarius</name>
    <dbReference type="NCBI Taxonomy" id="2285"/>
    <lineage>
        <taxon>Archaea</taxon>
        <taxon>Thermoproteota</taxon>
        <taxon>Thermoprotei</taxon>
        <taxon>Sulfolobales</taxon>
        <taxon>Sulfolobaceae</taxon>
        <taxon>Sulfolobus</taxon>
    </lineage>
</organism>
<evidence type="ECO:0000256" key="1">
    <source>
        <dbReference type="ARBA" id="ARBA00005174"/>
    </source>
</evidence>
<dbReference type="Gene3D" id="3.90.600.10">
    <property type="entry name" value="Phosphoribosylglycinamide synthetase, C-terminal domain"/>
    <property type="match status" value="1"/>
</dbReference>
<keyword evidence="6 10" id="KW-0067">ATP-binding</keyword>
<dbReference type="GeneID" id="14552106"/>
<evidence type="ECO:0000313" key="15">
    <source>
        <dbReference type="Proteomes" id="UP000065473"/>
    </source>
</evidence>
<dbReference type="Pfam" id="PF01071">
    <property type="entry name" value="GARS_A"/>
    <property type="match status" value="1"/>
</dbReference>
<dbReference type="InterPro" id="IPR020560">
    <property type="entry name" value="PRibGlycinamide_synth_C-dom"/>
</dbReference>
<gene>
    <name evidence="12" type="ORF">ATY89_10040</name>
    <name evidence="13" type="ORF">ATZ20_01595</name>
</gene>
<keyword evidence="4 10" id="KW-0547">Nucleotide-binding</keyword>
<dbReference type="Proteomes" id="UP000060043">
    <property type="component" value="Chromosome"/>
</dbReference>
<evidence type="ECO:0000256" key="3">
    <source>
        <dbReference type="ARBA" id="ARBA00022598"/>
    </source>
</evidence>
<dbReference type="AlphaFoldDB" id="A0A0U3FBU2"/>
<evidence type="ECO:0000256" key="6">
    <source>
        <dbReference type="ARBA" id="ARBA00022840"/>
    </source>
</evidence>
<evidence type="ECO:0000256" key="10">
    <source>
        <dbReference type="PROSITE-ProRule" id="PRU00409"/>
    </source>
</evidence>
<evidence type="ECO:0000256" key="4">
    <source>
        <dbReference type="ARBA" id="ARBA00022741"/>
    </source>
</evidence>
<keyword evidence="3 12" id="KW-0436">Ligase</keyword>
<dbReference type="Proteomes" id="UP000065473">
    <property type="component" value="Chromosome"/>
</dbReference>
<dbReference type="SUPFAM" id="SSF56059">
    <property type="entry name" value="Glutathione synthetase ATP-binding domain-like"/>
    <property type="match status" value="1"/>
</dbReference>
<proteinExistence type="inferred from homology"/>
<dbReference type="UniPathway" id="UPA00074">
    <property type="reaction ID" value="UER00125"/>
</dbReference>
<dbReference type="EMBL" id="CP013695">
    <property type="protein sequence ID" value="ALU32742.1"/>
    <property type="molecule type" value="Genomic_DNA"/>
</dbReference>
<dbReference type="SUPFAM" id="SSF52440">
    <property type="entry name" value="PreATP-grasp domain"/>
    <property type="match status" value="1"/>
</dbReference>
<dbReference type="PROSITE" id="PS50975">
    <property type="entry name" value="ATP_GRASP"/>
    <property type="match status" value="1"/>
</dbReference>
<dbReference type="EMBL" id="CP013694">
    <property type="protein sequence ID" value="ALU30650.1"/>
    <property type="molecule type" value="Genomic_DNA"/>
</dbReference>
<dbReference type="RefSeq" id="WP_011278427.1">
    <property type="nucleotide sequence ID" value="NZ_BHWZ01000004.1"/>
</dbReference>
<dbReference type="NCBIfam" id="TIGR00877">
    <property type="entry name" value="purD"/>
    <property type="match status" value="1"/>
</dbReference>
<evidence type="ECO:0000256" key="2">
    <source>
        <dbReference type="ARBA" id="ARBA00013255"/>
    </source>
</evidence>
<dbReference type="InterPro" id="IPR011054">
    <property type="entry name" value="Rudment_hybrid_motif"/>
</dbReference>
<dbReference type="PaxDb" id="1435377-SUSAZ_07640"/>
<dbReference type="Pfam" id="PF02844">
    <property type="entry name" value="GARS_N"/>
    <property type="match status" value="1"/>
</dbReference>
<dbReference type="InterPro" id="IPR020561">
    <property type="entry name" value="PRibGlycinamid_synth_ATP-grasp"/>
</dbReference>
<name>A0A0U3FBU2_9CREN</name>
<evidence type="ECO:0000313" key="14">
    <source>
        <dbReference type="Proteomes" id="UP000060043"/>
    </source>
</evidence>
<comment type="pathway">
    <text evidence="1">Purine metabolism; IMP biosynthesis via de novo pathway; N(1)-(5-phospho-D-ribosyl)glycinamide from 5-phospho-alpha-D-ribose 1-diphosphate: step 2/2.</text>
</comment>
<dbReference type="SUPFAM" id="SSF51246">
    <property type="entry name" value="Rudiment single hybrid motif"/>
    <property type="match status" value="1"/>
</dbReference>
<dbReference type="GO" id="GO:0046872">
    <property type="term" value="F:metal ion binding"/>
    <property type="evidence" value="ECO:0007669"/>
    <property type="project" value="InterPro"/>
</dbReference>
<evidence type="ECO:0000256" key="7">
    <source>
        <dbReference type="ARBA" id="ARBA00038345"/>
    </source>
</evidence>
<dbReference type="STRING" id="1435377.SUSAZ_07640"/>
<dbReference type="InterPro" id="IPR016185">
    <property type="entry name" value="PreATP-grasp_dom_sf"/>
</dbReference>
<dbReference type="OrthoDB" id="146558at2157"/>
<dbReference type="InterPro" id="IPR037123">
    <property type="entry name" value="PRibGlycinamide_synth_C_sf"/>
</dbReference>
<protein>
    <recommendedName>
        <fullName evidence="2">phosphoribosylamine--glycine ligase</fullName>
        <ecNumber evidence="2">6.3.4.13</ecNumber>
    </recommendedName>
    <alternativeName>
        <fullName evidence="8">Glycinamide ribonucleotide synthetase</fullName>
    </alternativeName>
    <alternativeName>
        <fullName evidence="9">Phosphoribosylglycinamide synthetase</fullName>
    </alternativeName>
</protein>
<accession>A0A0U3FBU2</accession>
<evidence type="ECO:0000256" key="8">
    <source>
        <dbReference type="ARBA" id="ARBA00042242"/>
    </source>
</evidence>
<dbReference type="Gene3D" id="3.40.50.20">
    <property type="match status" value="1"/>
</dbReference>
<evidence type="ECO:0000313" key="12">
    <source>
        <dbReference type="EMBL" id="ALU30650.1"/>
    </source>
</evidence>
<feature type="domain" description="ATP-grasp" evidence="11">
    <location>
        <begin position="115"/>
        <end position="333"/>
    </location>
</feature>
<dbReference type="PANTHER" id="PTHR43472:SF1">
    <property type="entry name" value="PHOSPHORIBOSYLAMINE--GLYCINE LIGASE, CHLOROPLASTIC"/>
    <property type="match status" value="1"/>
</dbReference>
<dbReference type="Gene3D" id="3.30.1490.20">
    <property type="entry name" value="ATP-grasp fold, A domain"/>
    <property type="match status" value="1"/>
</dbReference>
<dbReference type="GO" id="GO:0004637">
    <property type="term" value="F:phosphoribosylamine-glycine ligase activity"/>
    <property type="evidence" value="ECO:0007669"/>
    <property type="project" value="UniProtKB-EC"/>
</dbReference>
<sequence>MKKVLLIGEGARENVLAEALGTSEEGYRVFALSSYKNPGINEIVMKTNGEYLIGNINSVEEVRRAIKQVNPDFGVIGPEEPLFHGIADEFRKEGIPVVGPNADGAMIEKSKVWMRELMWKYEIPGRLRFRYFNNMQEAAKFILEYGGSVAVKPAEQVGGRGVKVVADLQAYLSEEKRSALSKGVENVASLVKGDVKILIEEKVDGPEYTLHVLTDGKSYLPLPLAQDYKNAYEDGIGPETGGMGSISGPDYLLPFINREEFDKSFEIVRKTADAIAKEVKQAYVGILSGQMMLTAIWGPTIIEYYSRLGDPETSAIIPRITSDFGRTLELLATSHLNKAKIEINEKPSIVKAVAPLGYPLDKNMATGHTIWLDLPRMREIGCNVYFGSISQEGGKLITKGSRALEITVVDDYDKAVEKLDRCFSLISSDTKLIFRHDIGRTISQQEEKAEIVRFSYKSRESKGILGVSADWSPNGGLW</sequence>
<keyword evidence="5" id="KW-0658">Purine biosynthesis</keyword>
<dbReference type="InterPro" id="IPR000115">
    <property type="entry name" value="PRibGlycinamide_synth"/>
</dbReference>